<proteinExistence type="predicted"/>
<protein>
    <submittedName>
        <fullName evidence="2">Uncharacterized protein</fullName>
    </submittedName>
</protein>
<dbReference type="EMBL" id="JAJHUN010000009">
    <property type="protein sequence ID" value="KAJ4151163.1"/>
    <property type="molecule type" value="Genomic_DNA"/>
</dbReference>
<dbReference type="AlphaFoldDB" id="A0A9W8QCN2"/>
<dbReference type="PANTHER" id="PTHR31377">
    <property type="entry name" value="AGMATINE DEIMINASE-RELATED"/>
    <property type="match status" value="1"/>
</dbReference>
<keyword evidence="3" id="KW-1185">Reference proteome</keyword>
<dbReference type="Gene3D" id="3.75.10.10">
    <property type="entry name" value="L-arginine/glycine Amidinotransferase, Chain A"/>
    <property type="match status" value="1"/>
</dbReference>
<comment type="caution">
    <text evidence="2">The sequence shown here is derived from an EMBL/GenBank/DDBJ whole genome shotgun (WGS) entry which is preliminary data.</text>
</comment>
<dbReference type="GO" id="GO:0004668">
    <property type="term" value="F:protein-arginine deiminase activity"/>
    <property type="evidence" value="ECO:0007669"/>
    <property type="project" value="InterPro"/>
</dbReference>
<dbReference type="Proteomes" id="UP001144673">
    <property type="component" value="Chromosome 4"/>
</dbReference>
<dbReference type="PANTHER" id="PTHR31377:SF0">
    <property type="entry name" value="AGMATINE DEIMINASE-RELATED"/>
    <property type="match status" value="1"/>
</dbReference>
<keyword evidence="1" id="KW-0378">Hydrolase</keyword>
<dbReference type="SUPFAM" id="SSF55909">
    <property type="entry name" value="Pentein"/>
    <property type="match status" value="1"/>
</dbReference>
<accession>A0A9W8QCN2</accession>
<reference evidence="2" key="1">
    <citation type="journal article" date="2023" name="Access Microbiol">
        <title>De-novo genome assembly for Akanthomyces muscarius, a biocontrol agent of insect agricultural pests.</title>
        <authorList>
            <person name="Erdos Z."/>
            <person name="Studholme D.J."/>
            <person name="Raymond B."/>
            <person name="Sharma M."/>
        </authorList>
    </citation>
    <scope>NUCLEOTIDE SEQUENCE</scope>
    <source>
        <strain evidence="2">Ve6</strain>
    </source>
</reference>
<dbReference type="GeneID" id="80899037"/>
<evidence type="ECO:0000313" key="2">
    <source>
        <dbReference type="EMBL" id="KAJ4151163.1"/>
    </source>
</evidence>
<sequence>MWMQDIAPTFTLSDDDGQLYGVDFNSKVGGIICYREASNQFAKPLLAHLDIPRSSASITTEGGAIEADGHVTLIASESFILNDNRNPGQTRTQIEAELSRTLGIQKVLWVPGASRASASPISTLMP</sequence>
<evidence type="ECO:0000313" key="3">
    <source>
        <dbReference type="Proteomes" id="UP001144673"/>
    </source>
</evidence>
<dbReference type="RefSeq" id="XP_056052877.1">
    <property type="nucleotide sequence ID" value="XM_056201090.1"/>
</dbReference>
<dbReference type="InterPro" id="IPR007466">
    <property type="entry name" value="Peptidyl-Arg-deiminase_porph"/>
</dbReference>
<organism evidence="2 3">
    <name type="scientific">Akanthomyces muscarius</name>
    <name type="common">Entomopathogenic fungus</name>
    <name type="synonym">Lecanicillium muscarium</name>
    <dbReference type="NCBI Taxonomy" id="2231603"/>
    <lineage>
        <taxon>Eukaryota</taxon>
        <taxon>Fungi</taxon>
        <taxon>Dikarya</taxon>
        <taxon>Ascomycota</taxon>
        <taxon>Pezizomycotina</taxon>
        <taxon>Sordariomycetes</taxon>
        <taxon>Hypocreomycetidae</taxon>
        <taxon>Hypocreales</taxon>
        <taxon>Cordycipitaceae</taxon>
        <taxon>Akanthomyces</taxon>
    </lineage>
</organism>
<dbReference type="GO" id="GO:0047632">
    <property type="term" value="F:agmatine deiminase activity"/>
    <property type="evidence" value="ECO:0007669"/>
    <property type="project" value="TreeGrafter"/>
</dbReference>
<name>A0A9W8QCN2_AKAMU</name>
<dbReference type="GO" id="GO:0009446">
    <property type="term" value="P:putrescine biosynthetic process"/>
    <property type="evidence" value="ECO:0007669"/>
    <property type="project" value="InterPro"/>
</dbReference>
<dbReference type="Pfam" id="PF04371">
    <property type="entry name" value="PAD_porph"/>
    <property type="match status" value="1"/>
</dbReference>
<gene>
    <name evidence="2" type="ORF">LMH87_011878</name>
</gene>
<dbReference type="KEGG" id="amus:LMH87_011878"/>
<evidence type="ECO:0000256" key="1">
    <source>
        <dbReference type="ARBA" id="ARBA00022801"/>
    </source>
</evidence>